<dbReference type="Proteomes" id="UP000463961">
    <property type="component" value="Chromosome"/>
</dbReference>
<evidence type="ECO:0000313" key="6">
    <source>
        <dbReference type="Proteomes" id="UP000463961"/>
    </source>
</evidence>
<dbReference type="AlphaFoldDB" id="A0A679I578"/>
<comment type="subcellular location">
    <subcellularLocation>
        <location evidence="1">Membrane</location>
        <topology evidence="1">Multi-pass membrane protein</topology>
    </subcellularLocation>
</comment>
<keyword evidence="2" id="KW-0812">Transmembrane</keyword>
<organism evidence="5 6">
    <name type="scientific">Fluviibacter phosphoraccumulans</name>
    <dbReference type="NCBI Taxonomy" id="1751046"/>
    <lineage>
        <taxon>Bacteria</taxon>
        <taxon>Pseudomonadati</taxon>
        <taxon>Pseudomonadota</taxon>
        <taxon>Betaproteobacteria</taxon>
        <taxon>Rhodocyclales</taxon>
        <taxon>Fluviibacteraceae</taxon>
        <taxon>Fluviibacter</taxon>
    </lineage>
</organism>
<proteinExistence type="predicted"/>
<name>A0A679I578_9RHOO</name>
<dbReference type="GO" id="GO:0016020">
    <property type="term" value="C:membrane"/>
    <property type="evidence" value="ECO:0007669"/>
    <property type="project" value="UniProtKB-SubCell"/>
</dbReference>
<evidence type="ECO:0000256" key="4">
    <source>
        <dbReference type="ARBA" id="ARBA00023136"/>
    </source>
</evidence>
<evidence type="ECO:0000256" key="3">
    <source>
        <dbReference type="ARBA" id="ARBA00022989"/>
    </source>
</evidence>
<dbReference type="PANTHER" id="PTHR16950">
    <property type="entry name" value="ZINC TRANSPORTER SLC39A7 HISTIDINE-RICH MEMBRANE PROTEIN KE4"/>
    <property type="match status" value="1"/>
</dbReference>
<protein>
    <submittedName>
        <fullName evidence="5">ZIP family metal transporter</fullName>
    </submittedName>
</protein>
<evidence type="ECO:0000313" key="5">
    <source>
        <dbReference type="EMBL" id="BBU69554.1"/>
    </source>
</evidence>
<evidence type="ECO:0000256" key="1">
    <source>
        <dbReference type="ARBA" id="ARBA00004141"/>
    </source>
</evidence>
<sequence>MAVMTLSPLTWIVLMCLAGTFASIIVSLLVSLAAHPRIVPVLVSYAIGAMLGAVFLDLLPHAIEHAGNVQHIMATVLAGVLFFFLLEKLVLWRHCHEHHCEAHEHRGHSHSPKASGWLILMGDVVHNFVDGILIAAAFTGSTEIGIVTALAIIAHEIPQETGDFVILLHSGFSRFKAILLNILSSIATLVGAVLAYLLLSGLESWVPSMLALAAASLLYVSVADLIPGLHKRPELKATGLQIGMILLGVLSIQVVQILIGE</sequence>
<dbReference type="EMBL" id="AP022345">
    <property type="protein sequence ID" value="BBU69554.1"/>
    <property type="molecule type" value="Genomic_DNA"/>
</dbReference>
<gene>
    <name evidence="5" type="ORF">ICHIAU1_18370</name>
</gene>
<accession>A0A679I578</accession>
<reference evidence="6" key="1">
    <citation type="submission" date="2020-01" db="EMBL/GenBank/DDBJ databases">
        <title>Phosphoaccumulans saitamaens gen. nov., sp. nov., a polyphosphate accumulating bacterium isolated from surface river water.</title>
        <authorList>
            <person name="Watanabe K."/>
            <person name="Suda W."/>
        </authorList>
    </citation>
    <scope>NUCLEOTIDE SEQUENCE [LARGE SCALE GENOMIC DNA]</scope>
    <source>
        <strain evidence="6">ICHIAU1</strain>
    </source>
</reference>
<evidence type="ECO:0000256" key="2">
    <source>
        <dbReference type="ARBA" id="ARBA00022692"/>
    </source>
</evidence>
<dbReference type="PANTHER" id="PTHR16950:SF16">
    <property type="entry name" value="ZINC TRANSPORTER ZIP13"/>
    <property type="match status" value="1"/>
</dbReference>
<dbReference type="OrthoDB" id="9806593at2"/>
<dbReference type="GO" id="GO:0046873">
    <property type="term" value="F:metal ion transmembrane transporter activity"/>
    <property type="evidence" value="ECO:0007669"/>
    <property type="project" value="InterPro"/>
</dbReference>
<keyword evidence="4" id="KW-0472">Membrane</keyword>
<keyword evidence="6" id="KW-1185">Reference proteome</keyword>
<dbReference type="Pfam" id="PF02535">
    <property type="entry name" value="Zip"/>
    <property type="match status" value="1"/>
</dbReference>
<dbReference type="InterPro" id="IPR003689">
    <property type="entry name" value="ZIP"/>
</dbReference>
<keyword evidence="3" id="KW-1133">Transmembrane helix</keyword>